<dbReference type="BioCyc" id="HAUR316274:GHYA-5133-MONOMER"/>
<dbReference type="EMBL" id="CP000876">
    <property type="protein sequence ID" value="ABX07699.1"/>
    <property type="molecule type" value="Genomic_DNA"/>
</dbReference>
<dbReference type="InterPro" id="IPR008949">
    <property type="entry name" value="Isoprenoid_synthase_dom_sf"/>
</dbReference>
<comment type="similarity">
    <text evidence="1">Belongs to the FPP/GGPP synthase family.</text>
</comment>
<dbReference type="GO" id="GO:0004659">
    <property type="term" value="F:prenyltransferase activity"/>
    <property type="evidence" value="ECO:0007669"/>
    <property type="project" value="InterPro"/>
</dbReference>
<dbReference type="GO" id="GO:0008299">
    <property type="term" value="P:isoprenoid biosynthetic process"/>
    <property type="evidence" value="ECO:0007669"/>
    <property type="project" value="InterPro"/>
</dbReference>
<dbReference type="Pfam" id="PF00348">
    <property type="entry name" value="polyprenyl_synt"/>
    <property type="match status" value="1"/>
</dbReference>
<dbReference type="HOGENOM" id="CLU_993134_0_0_0"/>
<dbReference type="KEGG" id="hau:Haur_5071"/>
<gene>
    <name evidence="2" type="ordered locus">Haur_5071</name>
</gene>
<reference evidence="2 3" key="1">
    <citation type="journal article" date="2011" name="Stand. Genomic Sci.">
        <title>Complete genome sequence of the filamentous gliding predatory bacterium Herpetosiphon aurantiacus type strain (114-95(T)).</title>
        <authorList>
            <person name="Kiss H."/>
            <person name="Nett M."/>
            <person name="Domin N."/>
            <person name="Martin K."/>
            <person name="Maresca J.A."/>
            <person name="Copeland A."/>
            <person name="Lapidus A."/>
            <person name="Lucas S."/>
            <person name="Berry K.W."/>
            <person name="Glavina Del Rio T."/>
            <person name="Dalin E."/>
            <person name="Tice H."/>
            <person name="Pitluck S."/>
            <person name="Richardson P."/>
            <person name="Bruce D."/>
            <person name="Goodwin L."/>
            <person name="Han C."/>
            <person name="Detter J.C."/>
            <person name="Schmutz J."/>
            <person name="Brettin T."/>
            <person name="Land M."/>
            <person name="Hauser L."/>
            <person name="Kyrpides N.C."/>
            <person name="Ivanova N."/>
            <person name="Goker M."/>
            <person name="Woyke T."/>
            <person name="Klenk H.P."/>
            <person name="Bryant D.A."/>
        </authorList>
    </citation>
    <scope>NUCLEOTIDE SEQUENCE [LARGE SCALE GENOMIC DNA]</scope>
    <source>
        <strain evidence="3">ATCC 23779 / DSM 785 / 114-95</strain>
        <plasmid evidence="2">pHAU01</plasmid>
    </source>
</reference>
<organism evidence="2 3">
    <name type="scientific">Herpetosiphon aurantiacus (strain ATCC 23779 / DSM 785 / 114-95)</name>
    <dbReference type="NCBI Taxonomy" id="316274"/>
    <lineage>
        <taxon>Bacteria</taxon>
        <taxon>Bacillati</taxon>
        <taxon>Chloroflexota</taxon>
        <taxon>Chloroflexia</taxon>
        <taxon>Herpetosiphonales</taxon>
        <taxon>Herpetosiphonaceae</taxon>
        <taxon>Herpetosiphon</taxon>
    </lineage>
</organism>
<dbReference type="Proteomes" id="UP000000787">
    <property type="component" value="Plasmid pHAU01"/>
</dbReference>
<evidence type="ECO:0000256" key="1">
    <source>
        <dbReference type="RuleBase" id="RU004466"/>
    </source>
</evidence>
<dbReference type="SUPFAM" id="SSF48576">
    <property type="entry name" value="Terpenoid synthases"/>
    <property type="match status" value="1"/>
</dbReference>
<protein>
    <recommendedName>
        <fullName evidence="4">Polyprenyl synthetase</fullName>
    </recommendedName>
</protein>
<dbReference type="CDD" id="cd00385">
    <property type="entry name" value="Isoprenoid_Biosyn_C1"/>
    <property type="match status" value="1"/>
</dbReference>
<keyword evidence="1" id="KW-0808">Transferase</keyword>
<evidence type="ECO:0000313" key="2">
    <source>
        <dbReference type="EMBL" id="ABX07699.1"/>
    </source>
</evidence>
<sequence>MNNNYMLNRLDSISIDSDLQKNLYDIYMADSIRFSKRTALNVIYEIASSLDSYESSQECIAILNNAWHMMYGMIIRLDDIQDNQPIAPPFPNDIDLSTQYNILFSQYLIAESILDDLISNNLSIYRYVKIRRLWSDMMIRMSSGQYCDICSKNQPIEQDIAIKYQQIAQSKTGATYALAFGSIGIILFEDKSIYESLAVIGEIYGTLIQYGDDINDYESDMDKSVSFVDIVKKSESSPIHMYKYIYSIYYEHVELNMINFPDQLKNSIKGLFVKTFNIGV</sequence>
<name>A9B8N5_HERA2</name>
<evidence type="ECO:0008006" key="4">
    <source>
        <dbReference type="Google" id="ProtNLM"/>
    </source>
</evidence>
<accession>A9B8N5</accession>
<dbReference type="AlphaFoldDB" id="A9B8N5"/>
<dbReference type="InterPro" id="IPR000092">
    <property type="entry name" value="Polyprenyl_synt"/>
</dbReference>
<evidence type="ECO:0000313" key="3">
    <source>
        <dbReference type="Proteomes" id="UP000000787"/>
    </source>
</evidence>
<keyword evidence="2" id="KW-0614">Plasmid</keyword>
<dbReference type="Gene3D" id="1.10.600.10">
    <property type="entry name" value="Farnesyl Diphosphate Synthase"/>
    <property type="match status" value="1"/>
</dbReference>
<proteinExistence type="inferred from homology"/>
<dbReference type="InParanoid" id="A9B8N5"/>
<keyword evidence="3" id="KW-1185">Reference proteome</keyword>
<geneLocation type="plasmid" evidence="2 3">
    <name>pHAU01</name>
</geneLocation>